<comment type="caution">
    <text evidence="1">The sequence shown here is derived from an EMBL/GenBank/DDBJ whole genome shotgun (WGS) entry which is preliminary data.</text>
</comment>
<evidence type="ECO:0000313" key="1">
    <source>
        <dbReference type="EMBL" id="KAJ8618591.1"/>
    </source>
</evidence>
<gene>
    <name evidence="1" type="ORF">MRB53_014777</name>
</gene>
<keyword evidence="2" id="KW-1185">Reference proteome</keyword>
<protein>
    <submittedName>
        <fullName evidence="1">Uncharacterized protein</fullName>
    </submittedName>
</protein>
<dbReference type="EMBL" id="CM056812">
    <property type="protein sequence ID" value="KAJ8618591.1"/>
    <property type="molecule type" value="Genomic_DNA"/>
</dbReference>
<reference evidence="1 2" key="1">
    <citation type="journal article" date="2022" name="Hortic Res">
        <title>A haplotype resolved chromosomal level avocado genome allows analysis of novel avocado genes.</title>
        <authorList>
            <person name="Nath O."/>
            <person name="Fletcher S.J."/>
            <person name="Hayward A."/>
            <person name="Shaw L.M."/>
            <person name="Masouleh A.K."/>
            <person name="Furtado A."/>
            <person name="Henry R.J."/>
            <person name="Mitter N."/>
        </authorList>
    </citation>
    <scope>NUCLEOTIDE SEQUENCE [LARGE SCALE GENOMIC DNA]</scope>
    <source>
        <strain evidence="2">cv. Hass</strain>
    </source>
</reference>
<dbReference type="Proteomes" id="UP001234297">
    <property type="component" value="Chromosome 4"/>
</dbReference>
<proteinExistence type="predicted"/>
<evidence type="ECO:0000313" key="2">
    <source>
        <dbReference type="Proteomes" id="UP001234297"/>
    </source>
</evidence>
<sequence length="1077" mass="121718">MAPAEILLLGAKSSLEKMPKRQTLRSKIPSSLQAMRSSPAAELKFIGLPGSPPAEDCEVNCDIVACDLPDKDSLSDDDVQGVDVSMSYMDQMNDDSPYCKKLVALEEAHFEGDIDLNFVASPLPVFAPLHADSRWSDTTSYVAKKKLQAWCQMPNGDWTLGNILSSSGTESIISLHEGKVFKVNAESLLPANPNILDGVDDLMQLSYLNEPSVLYNLQVRYSQDMIYTKAGPVLVAINPFKSVPLYGNECIEAYKRKSIDSPHVYAIADTAIREMIRDEVNQSIIISGESGAGKTETAKIAMQYLAAFGRGSGIEYEILKTNPILEAFGNAKTSRNDNSSRFGKLIEIQFSETGKISGAKIQTFLLEKSRVVQCADGERSYHIFYQLCAGAPPTLREKLNLKSAQEYSYLKQSKCISIAGVDDVKMFQSVMEALDIVHISKKDQENVFAMLAAVLWMGNIKFTMIDNENHAEPVEDEALKNVAKLIGCIVGDLKLALSTRKMREYNQEGIEWKKVDFEDNQDCLNLFENKPLGLLSLLDEESTFPNGTDLSFANKLKQHLNSNSRFQGERDRAFTVCHYAGEVTYDTSGFLEKNRDLLHADSIQLLSSCTCPLPQIFASNMLSQSDKPLGHLYRSSAVDCQKLSVATKFKDQLFQLMQWLEKTTPHFIRCIKPNNSQLPGVYKQGMVLQQLRCCGVLEVVRISRSGYPTRMSHQKFARRYGFLLLGNIASKDPLSVSVAILHQFNILPEMYQVGYTKLFFRSGQVRLMLLVDSFIRGEKMRQDYAVLVQRYRAAVVIQKQIKCWISRKTFRNIRDASILIQSVIRGWLVRRCSGDVSLLGATTKLPVTEGTQNDKVIVKQSFLAELQQRVLKTEEALQEKEEQNDILRQRLQQYECRWSEYELKMKNMEEVWQKQMKSLQSSISIANESFSIDDTEQKSDPLVKMGGNRNYSWDIGHSFNGIGAQETIGVRSIRVTDREKSAGLSVISRLAEEFEQRIHLFGDDAKFLMEVKSGQAESSVDPDRELKRLKQMFEVWKKDYNSRLRETKVILQKLGSSEGNADKVRKKWWLRTNSMRI</sequence>
<organism evidence="1 2">
    <name type="scientific">Persea americana</name>
    <name type="common">Avocado</name>
    <dbReference type="NCBI Taxonomy" id="3435"/>
    <lineage>
        <taxon>Eukaryota</taxon>
        <taxon>Viridiplantae</taxon>
        <taxon>Streptophyta</taxon>
        <taxon>Embryophyta</taxon>
        <taxon>Tracheophyta</taxon>
        <taxon>Spermatophyta</taxon>
        <taxon>Magnoliopsida</taxon>
        <taxon>Magnoliidae</taxon>
        <taxon>Laurales</taxon>
        <taxon>Lauraceae</taxon>
        <taxon>Persea</taxon>
    </lineage>
</organism>
<name>A0ACC2KC53_PERAE</name>
<accession>A0ACC2KC53</accession>